<proteinExistence type="predicted"/>
<dbReference type="GO" id="GO:0008832">
    <property type="term" value="F:dGTPase activity"/>
    <property type="evidence" value="ECO:0007669"/>
    <property type="project" value="TreeGrafter"/>
</dbReference>
<name>A0A829YLS9_9GAMM</name>
<comment type="caution">
    <text evidence="2">The sequence shown here is derived from an EMBL/GenBank/DDBJ whole genome shotgun (WGS) entry which is preliminary data.</text>
</comment>
<dbReference type="SUPFAM" id="SSF109604">
    <property type="entry name" value="HD-domain/PDEase-like"/>
    <property type="match status" value="1"/>
</dbReference>
<dbReference type="RefSeq" id="WP_161815260.1">
    <property type="nucleotide sequence ID" value="NZ_BLJN01000006.1"/>
</dbReference>
<evidence type="ECO:0000313" key="2">
    <source>
        <dbReference type="EMBL" id="GFE83668.1"/>
    </source>
</evidence>
<reference evidence="3" key="1">
    <citation type="submission" date="2020-01" db="EMBL/GenBank/DDBJ databases">
        <title>'Steroidobacter agaridevorans' sp. nov., agar-degrading bacteria isolated from rhizosphere soils.</title>
        <authorList>
            <person name="Ikenaga M."/>
            <person name="Kataoka M."/>
            <person name="Murouchi A."/>
            <person name="Katsuragi S."/>
            <person name="Sakai M."/>
        </authorList>
    </citation>
    <scope>NUCLEOTIDE SEQUENCE [LARGE SCALE GENOMIC DNA]</scope>
    <source>
        <strain evidence="3">YU21-B</strain>
    </source>
</reference>
<gene>
    <name evidence="2" type="ORF">GCM10011487_56680</name>
</gene>
<dbReference type="InterPro" id="IPR050135">
    <property type="entry name" value="dGTPase-like"/>
</dbReference>
<evidence type="ECO:0000259" key="1">
    <source>
        <dbReference type="SMART" id="SM00471"/>
    </source>
</evidence>
<keyword evidence="3" id="KW-1185">Reference proteome</keyword>
<sequence>MKTAKPLIHRDQIHRDTTFDPLSVALLNSAPLQRLGRVYQLGYAHLIFRGGTHTRLSHVMGASHVATQLVLSLKENYASSNLQFCPQQAIAPQSFLPFSVPAKQNKERREQTRLDNRWSFVLHVCRWAALLHDIGHIPMGHTLEDEYEQIYPRHDDFRNPRLRSLWVGTEAQPSEIRAILEDDALYPPSFAKLGISSVDVFDTVLLICCYKEDRRRSMSFEQLLNEEIAEGAQADPVSTPHECDVSFCRLLCETYRRQCGPNGRGAFRVFMADLVTNTICADYLDYMQRDPYNVGLDVLSDPRVAGRFYIGNHPLWGKRMALSLVDRSGKSRLDTASGVFELVRQRFRFAETIYYHKTKVAASAMFVKALGLLESPPEASGLLNPSVELGDVEALTSKLMDAPRTLPKLREQHLPFNLLSPDIGDDSIHLFLQQMAWKQIEEALPRKTSEPDQSRALVKDALVAISLLSGIVRRKLYKQCFSMDATLTKEALWIPTTDEHSLVTLITQLRERHAHRSLIEEAMCSAAGVNPGSFIIYVPERKSQAKGVETFAISGEGVITLGDHPHLSKKMLELNEDYRNLWRMLIFVHPEVCKDNIGTSQAVDALILELRNMVDEGVDTAPDYLSRPRVEQAIQEGSRIVYIPRSQRAAAQRLTSLLKCADREATPICAPLQEVRELAARRSKTIDSDAHAYCAFIATWLPTNAGKLESWAQTAVEELIDGELHKQMSSERVFGADGGVGDSNDAQIAGILHRIAADLKRRHDGQLSRDTQIAMPTV</sequence>
<dbReference type="EMBL" id="BLJN01000006">
    <property type="protein sequence ID" value="GFE83668.1"/>
    <property type="molecule type" value="Genomic_DNA"/>
</dbReference>
<organism evidence="2 3">
    <name type="scientific">Steroidobacter agaridevorans</name>
    <dbReference type="NCBI Taxonomy" id="2695856"/>
    <lineage>
        <taxon>Bacteria</taxon>
        <taxon>Pseudomonadati</taxon>
        <taxon>Pseudomonadota</taxon>
        <taxon>Gammaproteobacteria</taxon>
        <taxon>Steroidobacterales</taxon>
        <taxon>Steroidobacteraceae</taxon>
        <taxon>Steroidobacter</taxon>
    </lineage>
</organism>
<dbReference type="GO" id="GO:0006203">
    <property type="term" value="P:dGTP catabolic process"/>
    <property type="evidence" value="ECO:0007669"/>
    <property type="project" value="TreeGrafter"/>
</dbReference>
<dbReference type="PANTHER" id="PTHR11373:SF4">
    <property type="entry name" value="DEOXYNUCLEOSIDE TRIPHOSPHATE TRIPHOSPHOHYDROLASE SAMHD1"/>
    <property type="match status" value="1"/>
</dbReference>
<protein>
    <recommendedName>
        <fullName evidence="1">HD/PDEase domain-containing protein</fullName>
    </recommendedName>
</protein>
<dbReference type="CDD" id="cd00077">
    <property type="entry name" value="HDc"/>
    <property type="match status" value="1"/>
</dbReference>
<dbReference type="AlphaFoldDB" id="A0A829YLS9"/>
<dbReference type="SMART" id="SM00471">
    <property type="entry name" value="HDc"/>
    <property type="match status" value="1"/>
</dbReference>
<dbReference type="Gene3D" id="1.10.3210.10">
    <property type="entry name" value="Hypothetical protein af1432"/>
    <property type="match status" value="1"/>
</dbReference>
<accession>A0A829YLS9</accession>
<dbReference type="Proteomes" id="UP000445000">
    <property type="component" value="Unassembled WGS sequence"/>
</dbReference>
<dbReference type="PANTHER" id="PTHR11373">
    <property type="entry name" value="DEOXYNUCLEOSIDE TRIPHOSPHATE TRIPHOSPHOHYDROLASE"/>
    <property type="match status" value="1"/>
</dbReference>
<feature type="domain" description="HD/PDEase" evidence="1">
    <location>
        <begin position="51"/>
        <end position="213"/>
    </location>
</feature>
<dbReference type="InterPro" id="IPR003607">
    <property type="entry name" value="HD/PDEase_dom"/>
</dbReference>
<evidence type="ECO:0000313" key="3">
    <source>
        <dbReference type="Proteomes" id="UP000445000"/>
    </source>
</evidence>